<dbReference type="GeneID" id="128312582"/>
<evidence type="ECO:0000313" key="3">
    <source>
        <dbReference type="RefSeq" id="XP_053063094.1"/>
    </source>
</evidence>
<name>A0ABM3NUJ1_ACIJB</name>
<dbReference type="Proteomes" id="UP001652583">
    <property type="component" value="Chromosome D2"/>
</dbReference>
<feature type="compositionally biased region" description="Low complexity" evidence="1">
    <location>
        <begin position="220"/>
        <end position="235"/>
    </location>
</feature>
<feature type="compositionally biased region" description="Basic residues" evidence="1">
    <location>
        <begin position="176"/>
        <end position="186"/>
    </location>
</feature>
<feature type="compositionally biased region" description="Basic and acidic residues" evidence="1">
    <location>
        <begin position="91"/>
        <end position="109"/>
    </location>
</feature>
<keyword evidence="2" id="KW-1185">Reference proteome</keyword>
<proteinExistence type="predicted"/>
<gene>
    <name evidence="3" type="primary">LOC128312582</name>
</gene>
<protein>
    <submittedName>
        <fullName evidence="3">Translation initiation factor IF-2-like</fullName>
    </submittedName>
</protein>
<dbReference type="RefSeq" id="XP_053063094.1">
    <property type="nucleotide sequence ID" value="XM_053207119.1"/>
</dbReference>
<reference evidence="3" key="1">
    <citation type="submission" date="2025-08" db="UniProtKB">
        <authorList>
            <consortium name="RefSeq"/>
        </authorList>
    </citation>
    <scope>IDENTIFICATION</scope>
    <source>
        <tissue evidence="3">Blood</tissue>
    </source>
</reference>
<evidence type="ECO:0000256" key="1">
    <source>
        <dbReference type="SAM" id="MobiDB-lite"/>
    </source>
</evidence>
<accession>A0ABM3NUJ1</accession>
<sequence length="341" mass="35551">MALNQQKVCKLSARGTGGKRCPGQLSPRGHRPGVGPPRQASPAGNPRTAGRRRASRSGARPSFPSTAPRLASSSATATAAGLPALLRRTPPRAEVRKTIKESREEDAAPSRRPGARAQVSLRRGLAQVQPRGADTRRHGPRGSPGPCTARRPPPRTHQRPPAPRRTLGRLPDRLSRRGAPRARPRPPRPGAAALLTPNFTSALRPQHPRRRGPGSHSHRAAGAAPTTASPHTAHACPRRLSPQTAAEIPKPALPARGDYKSRQAPRGSRQRGGPGIGRLPNSRGGGLGVSGRAARGALVHCAAVPPGTGSFRGAGAWLGVGGAETRGSLMSSARASRHGDL</sequence>
<organism evidence="2 3">
    <name type="scientific">Acinonyx jubatus</name>
    <name type="common">Cheetah</name>
    <dbReference type="NCBI Taxonomy" id="32536"/>
    <lineage>
        <taxon>Eukaryota</taxon>
        <taxon>Metazoa</taxon>
        <taxon>Chordata</taxon>
        <taxon>Craniata</taxon>
        <taxon>Vertebrata</taxon>
        <taxon>Euteleostomi</taxon>
        <taxon>Mammalia</taxon>
        <taxon>Eutheria</taxon>
        <taxon>Laurasiatheria</taxon>
        <taxon>Carnivora</taxon>
        <taxon>Feliformia</taxon>
        <taxon>Felidae</taxon>
        <taxon>Felinae</taxon>
        <taxon>Acinonyx</taxon>
    </lineage>
</organism>
<feature type="region of interest" description="Disordered" evidence="1">
    <location>
        <begin position="1"/>
        <end position="288"/>
    </location>
</feature>
<evidence type="ECO:0000313" key="2">
    <source>
        <dbReference type="Proteomes" id="UP001652583"/>
    </source>
</evidence>
<feature type="compositionally biased region" description="Basic residues" evidence="1">
    <location>
        <begin position="206"/>
        <end position="219"/>
    </location>
</feature>
<feature type="compositionally biased region" description="Low complexity" evidence="1">
    <location>
        <begin position="56"/>
        <end position="88"/>
    </location>
</feature>